<dbReference type="EMBL" id="BMIH01000001">
    <property type="protein sequence ID" value="GGB21299.1"/>
    <property type="molecule type" value="Genomic_DNA"/>
</dbReference>
<reference evidence="1" key="2">
    <citation type="submission" date="2020-09" db="EMBL/GenBank/DDBJ databases">
        <authorList>
            <person name="Sun Q."/>
            <person name="Zhou Y."/>
        </authorList>
    </citation>
    <scope>NUCLEOTIDE SEQUENCE</scope>
    <source>
        <strain evidence="1">CGMCC 1.15330</strain>
    </source>
</reference>
<comment type="caution">
    <text evidence="1">The sequence shown here is derived from an EMBL/GenBank/DDBJ whole genome shotgun (WGS) entry which is preliminary data.</text>
</comment>
<sequence>MNSEPHRTKSRLIDALYAECMRIRRNGEAHISQEPTDRQKALVAQGVLSTCMQAVTTDAMPFGTAFPIELAVRLASYGISLLPADQQDAGIREVLEQLPEAHRRRMAQGVCIKAEWGTRS</sequence>
<dbReference type="RefSeq" id="WP_188657425.1">
    <property type="nucleotide sequence ID" value="NZ_BMIH01000001.1"/>
</dbReference>
<reference evidence="1" key="1">
    <citation type="journal article" date="2014" name="Int. J. Syst. Evol. Microbiol.">
        <title>Complete genome sequence of Corynebacterium casei LMG S-19264T (=DSM 44701T), isolated from a smear-ripened cheese.</title>
        <authorList>
            <consortium name="US DOE Joint Genome Institute (JGI-PGF)"/>
            <person name="Walter F."/>
            <person name="Albersmeier A."/>
            <person name="Kalinowski J."/>
            <person name="Ruckert C."/>
        </authorList>
    </citation>
    <scope>NUCLEOTIDE SEQUENCE</scope>
    <source>
        <strain evidence="1">CGMCC 1.15330</strain>
    </source>
</reference>
<evidence type="ECO:0000313" key="1">
    <source>
        <dbReference type="EMBL" id="GGB21299.1"/>
    </source>
</evidence>
<evidence type="ECO:0000313" key="2">
    <source>
        <dbReference type="Proteomes" id="UP000623067"/>
    </source>
</evidence>
<dbReference type="AlphaFoldDB" id="A0A916WQY4"/>
<name>A0A916WQY4_9SPHN</name>
<accession>A0A916WQY4</accession>
<proteinExistence type="predicted"/>
<dbReference type="Proteomes" id="UP000623067">
    <property type="component" value="Unassembled WGS sequence"/>
</dbReference>
<gene>
    <name evidence="1" type="ORF">GCM10011380_08580</name>
</gene>
<protein>
    <submittedName>
        <fullName evidence="1">Uncharacterized protein</fullName>
    </submittedName>
</protein>
<keyword evidence="2" id="KW-1185">Reference proteome</keyword>
<organism evidence="1 2">
    <name type="scientific">Sphingomonas metalli</name>
    <dbReference type="NCBI Taxonomy" id="1779358"/>
    <lineage>
        <taxon>Bacteria</taxon>
        <taxon>Pseudomonadati</taxon>
        <taxon>Pseudomonadota</taxon>
        <taxon>Alphaproteobacteria</taxon>
        <taxon>Sphingomonadales</taxon>
        <taxon>Sphingomonadaceae</taxon>
        <taxon>Sphingomonas</taxon>
    </lineage>
</organism>